<dbReference type="OrthoDB" id="9347at2157"/>
<proteinExistence type="predicted"/>
<evidence type="ECO:0000313" key="2">
    <source>
        <dbReference type="Proteomes" id="UP000315289"/>
    </source>
</evidence>
<comment type="caution">
    <text evidence="1">The sequence shown here is derived from an EMBL/GenBank/DDBJ whole genome shotgun (WGS) entry which is preliminary data.</text>
</comment>
<gene>
    <name evidence="1" type="ORF">NARC_140068</name>
</gene>
<dbReference type="EMBL" id="VOAH01000014">
    <property type="protein sequence ID" value="TVP39613.1"/>
    <property type="molecule type" value="Genomic_DNA"/>
</dbReference>
<evidence type="ECO:0000313" key="1">
    <source>
        <dbReference type="EMBL" id="TVP39613.1"/>
    </source>
</evidence>
<protein>
    <submittedName>
        <fullName evidence="1">Uncharacterized protein</fullName>
    </submittedName>
</protein>
<dbReference type="RefSeq" id="WP_144733453.1">
    <property type="nucleotide sequence ID" value="NZ_ML675589.1"/>
</dbReference>
<name>A0A557SSM9_9ARCH</name>
<organism evidence="1 2">
    <name type="scientific">Candidatus Nitrosocosmicus arcticus</name>
    <dbReference type="NCBI Taxonomy" id="2035267"/>
    <lineage>
        <taxon>Archaea</taxon>
        <taxon>Nitrososphaerota</taxon>
        <taxon>Nitrososphaeria</taxon>
        <taxon>Nitrososphaerales</taxon>
        <taxon>Nitrososphaeraceae</taxon>
        <taxon>Candidatus Nitrosocosmicus</taxon>
    </lineage>
</organism>
<keyword evidence="2" id="KW-1185">Reference proteome</keyword>
<accession>A0A557SSM9</accession>
<sequence length="375" mass="43420">MSGKDDYIFNKRNLLMTPSGRKIFKSGLIRDKKYTSFKFYLNKSKIEYDGFVQRYKDGIYKLIKSDSSPIQTHGDFIKEIGGTHELELIPEEIKALKLKLENPADLFDRINRILNSNFIKMTFPVFYALFDGYAESKGLQDDKMRNNVIDGHLIAIDLSEPMDRILDKDEDIDYLEDYKFINPYILLLAKQKISETAPGVLEEFQSGFDDALLGQQIDYELKTKKLELTYNNLERSYKKYRSVLGTAGRNMSLNQRPLSEIYYIGMASAAESVGCGNEIQDAIVTKGIKSPSWPLFYSTLTHDVKTGFRLTLEKSKSYLTEASLALEMLDNTIKIKPFLEFLFLTVSHYNEFWYRELVTKRADLLHTFQNELDEE</sequence>
<dbReference type="AlphaFoldDB" id="A0A557SSM9"/>
<reference evidence="1 2" key="1">
    <citation type="journal article" date="2019" name="Front. Microbiol.">
        <title>Ammonia Oxidation by the Arctic Terrestrial Thaumarchaeote Candidatus Nitrosocosmicus arcticus Is Stimulated by Increasing Temperatures.</title>
        <authorList>
            <person name="Alves R.J.E."/>
            <person name="Kerou M."/>
            <person name="Zappe A."/>
            <person name="Bittner R."/>
            <person name="Abby S.S."/>
            <person name="Schmidt H.A."/>
            <person name="Pfeifer K."/>
            <person name="Schleper C."/>
        </authorList>
    </citation>
    <scope>NUCLEOTIDE SEQUENCE [LARGE SCALE GENOMIC DNA]</scope>
    <source>
        <strain evidence="1 2">Kfb</strain>
    </source>
</reference>
<dbReference type="Proteomes" id="UP000315289">
    <property type="component" value="Unassembled WGS sequence"/>
</dbReference>